<dbReference type="InterPro" id="IPR012292">
    <property type="entry name" value="Globin/Proto"/>
</dbReference>
<dbReference type="SUPFAM" id="SSF58104">
    <property type="entry name" value="Methyl-accepting chemotaxis protein (MCP) signaling domain"/>
    <property type="match status" value="1"/>
</dbReference>
<name>A0AAU8IKI6_9BACL</name>
<dbReference type="GO" id="GO:0006935">
    <property type="term" value="P:chemotaxis"/>
    <property type="evidence" value="ECO:0007669"/>
    <property type="project" value="InterPro"/>
</dbReference>
<dbReference type="InterPro" id="IPR004090">
    <property type="entry name" value="Chemotax_Me-accpt_rcpt"/>
</dbReference>
<dbReference type="EMBL" id="CP159510">
    <property type="protein sequence ID" value="XCJ18441.1"/>
    <property type="molecule type" value="Genomic_DNA"/>
</dbReference>
<dbReference type="InterPro" id="IPR039379">
    <property type="entry name" value="Protoglobin_sensor_dom"/>
</dbReference>
<dbReference type="Pfam" id="PF00015">
    <property type="entry name" value="MCPsignal"/>
    <property type="match status" value="1"/>
</dbReference>
<dbReference type="Pfam" id="PF11563">
    <property type="entry name" value="Protoglobin"/>
    <property type="match status" value="1"/>
</dbReference>
<comment type="similarity">
    <text evidence="2">Belongs to the methyl-accepting chemotaxis (MCP) protein family.</text>
</comment>
<feature type="domain" description="Methyl-accepting transducer" evidence="4">
    <location>
        <begin position="212"/>
        <end position="417"/>
    </location>
</feature>
<dbReference type="PRINTS" id="PR00260">
    <property type="entry name" value="CHEMTRNSDUCR"/>
</dbReference>
<dbReference type="GO" id="GO:0004888">
    <property type="term" value="F:transmembrane signaling receptor activity"/>
    <property type="evidence" value="ECO:0007669"/>
    <property type="project" value="InterPro"/>
</dbReference>
<keyword evidence="1 3" id="KW-0807">Transducer</keyword>
<dbReference type="SMART" id="SM00283">
    <property type="entry name" value="MA"/>
    <property type="match status" value="1"/>
</dbReference>
<evidence type="ECO:0000256" key="3">
    <source>
        <dbReference type="PROSITE-ProRule" id="PRU00284"/>
    </source>
</evidence>
<dbReference type="Gene3D" id="1.10.490.10">
    <property type="entry name" value="Globins"/>
    <property type="match status" value="1"/>
</dbReference>
<dbReference type="PROSITE" id="PS50111">
    <property type="entry name" value="CHEMOTAXIS_TRANSDUC_2"/>
    <property type="match status" value="1"/>
</dbReference>
<dbReference type="GO" id="GO:0007165">
    <property type="term" value="P:signal transduction"/>
    <property type="evidence" value="ECO:0007669"/>
    <property type="project" value="UniProtKB-KW"/>
</dbReference>
<dbReference type="CDD" id="cd01068">
    <property type="entry name" value="globin_sensor"/>
    <property type="match status" value="1"/>
</dbReference>
<accession>A0AAU8IKI6</accession>
<dbReference type="Gene3D" id="1.10.287.950">
    <property type="entry name" value="Methyl-accepting chemotaxis protein"/>
    <property type="match status" value="1"/>
</dbReference>
<proteinExistence type="inferred from homology"/>
<dbReference type="PANTHER" id="PTHR32089:SF112">
    <property type="entry name" value="LYSOZYME-LIKE PROTEIN-RELATED"/>
    <property type="match status" value="1"/>
</dbReference>
<evidence type="ECO:0000259" key="4">
    <source>
        <dbReference type="PROSITE" id="PS50111"/>
    </source>
</evidence>
<evidence type="ECO:0000313" key="5">
    <source>
        <dbReference type="EMBL" id="XCJ18441.1"/>
    </source>
</evidence>
<dbReference type="GO" id="GO:0016020">
    <property type="term" value="C:membrane"/>
    <property type="evidence" value="ECO:0007669"/>
    <property type="project" value="InterPro"/>
</dbReference>
<dbReference type="SUPFAM" id="SSF46458">
    <property type="entry name" value="Globin-like"/>
    <property type="match status" value="1"/>
</dbReference>
<organism evidence="5">
    <name type="scientific">Sporolactobacillus sp. Y61</name>
    <dbReference type="NCBI Taxonomy" id="3160863"/>
    <lineage>
        <taxon>Bacteria</taxon>
        <taxon>Bacillati</taxon>
        <taxon>Bacillota</taxon>
        <taxon>Bacilli</taxon>
        <taxon>Bacillales</taxon>
        <taxon>Sporolactobacillaceae</taxon>
        <taxon>Sporolactobacillus</taxon>
    </lineage>
</organism>
<evidence type="ECO:0000256" key="2">
    <source>
        <dbReference type="ARBA" id="ARBA00029447"/>
    </source>
</evidence>
<dbReference type="InterPro" id="IPR044398">
    <property type="entry name" value="Globin-sensor_dom"/>
</dbReference>
<dbReference type="InterPro" id="IPR009050">
    <property type="entry name" value="Globin-like_sf"/>
</dbReference>
<dbReference type="RefSeq" id="WP_353949448.1">
    <property type="nucleotide sequence ID" value="NZ_CP159510.1"/>
</dbReference>
<dbReference type="GO" id="GO:0019825">
    <property type="term" value="F:oxygen binding"/>
    <property type="evidence" value="ECO:0007669"/>
    <property type="project" value="InterPro"/>
</dbReference>
<dbReference type="InterPro" id="IPR004089">
    <property type="entry name" value="MCPsignal_dom"/>
</dbReference>
<dbReference type="PANTHER" id="PTHR32089">
    <property type="entry name" value="METHYL-ACCEPTING CHEMOTAXIS PROTEIN MCPB"/>
    <property type="match status" value="1"/>
</dbReference>
<gene>
    <name evidence="5" type="ORF">ABNN70_14620</name>
</gene>
<dbReference type="AlphaFoldDB" id="A0AAU8IKI6"/>
<evidence type="ECO:0000256" key="1">
    <source>
        <dbReference type="ARBA" id="ARBA00023224"/>
    </source>
</evidence>
<sequence length="427" mass="48981">MRFRKRQIESDWRSEAKKESVRIQVQDQSVRDKLNMLDMTAEDLQFLKAIRPFAEKDIKEMARNFYASFYHIEPLKQIIDRYSSIEHLSQTLSVHVMEFFSGTIDDAFIERRYQVGQIHYRIGLKPAYYMGTFQNLQRSLTDLIYTITKDPSATRRMIHALNKMISFEQQLVLEAYDREYEQQLRQEYEVGKDDLKAAITGVSSDLNKLSGNTLETVKNLQDHFQSVRKSVLKSIQEGRRARLKASDGRNRLEHLFKQVGKAGESVRNLGNMVHVLETSGQEISRVSLLVKNISEQTHILALNSAIEAARAGEKGKGFHVIADEVKNVAEETHQAMIDISDRTEHSTHVTERVIRSLKQTTLTIENGMKQSGETRQKLQDMIQFVDTTSLLSEGIGKHVDELVHLAEQLAGRSESLNQSADQLMQKL</sequence>
<dbReference type="GO" id="GO:0020037">
    <property type="term" value="F:heme binding"/>
    <property type="evidence" value="ECO:0007669"/>
    <property type="project" value="InterPro"/>
</dbReference>
<protein>
    <submittedName>
        <fullName evidence="5">Globin-coupled sensor protein</fullName>
    </submittedName>
</protein>
<reference evidence="5" key="1">
    <citation type="submission" date="2024-06" db="EMBL/GenBank/DDBJ databases">
        <authorList>
            <person name="Fan A."/>
            <person name="Zhang F.Y."/>
            <person name="Zhang L."/>
        </authorList>
    </citation>
    <scope>NUCLEOTIDE SEQUENCE</scope>
    <source>
        <strain evidence="5">Y61</strain>
    </source>
</reference>